<dbReference type="InterPro" id="IPR002139">
    <property type="entry name" value="Ribo/fructo_kinase"/>
</dbReference>
<proteinExistence type="predicted"/>
<dbReference type="Pfam" id="PF00294">
    <property type="entry name" value="PfkB"/>
    <property type="match status" value="1"/>
</dbReference>
<dbReference type="EMBL" id="RSEC01000048">
    <property type="protein sequence ID" value="RSD16481.1"/>
    <property type="molecule type" value="Genomic_DNA"/>
</dbReference>
<evidence type="ECO:0000313" key="4">
    <source>
        <dbReference type="EMBL" id="RSD16481.1"/>
    </source>
</evidence>
<dbReference type="GO" id="GO:0006796">
    <property type="term" value="P:phosphate-containing compound metabolic process"/>
    <property type="evidence" value="ECO:0007669"/>
    <property type="project" value="UniProtKB-ARBA"/>
</dbReference>
<dbReference type="GO" id="GO:0016301">
    <property type="term" value="F:kinase activity"/>
    <property type="evidence" value="ECO:0007669"/>
    <property type="project" value="UniProtKB-KW"/>
</dbReference>
<feature type="domain" description="Carbohydrate kinase PfkB" evidence="3">
    <location>
        <begin position="173"/>
        <end position="458"/>
    </location>
</feature>
<dbReference type="OrthoDB" id="4554146at2"/>
<protein>
    <submittedName>
        <fullName evidence="4">Ribokinase</fullName>
    </submittedName>
</protein>
<dbReference type="AlphaFoldDB" id="A0A427T821"/>
<accession>A0A427T821</accession>
<dbReference type="Gene3D" id="3.40.1190.20">
    <property type="match status" value="1"/>
</dbReference>
<evidence type="ECO:0000256" key="1">
    <source>
        <dbReference type="ARBA" id="ARBA00022679"/>
    </source>
</evidence>
<dbReference type="InterPro" id="IPR029056">
    <property type="entry name" value="Ribokinase-like"/>
</dbReference>
<dbReference type="PANTHER" id="PTHR10584">
    <property type="entry name" value="SUGAR KINASE"/>
    <property type="match status" value="1"/>
</dbReference>
<reference evidence="4 5" key="1">
    <citation type="submission" date="2018-12" db="EMBL/GenBank/DDBJ databases">
        <title>Amycolatopsis eburnea sp. nov. actinomycete associate with arbuscular mycorrhiza fungal spore.</title>
        <authorList>
            <person name="Lumyong S."/>
            <person name="Chaiya L."/>
        </authorList>
    </citation>
    <scope>NUCLEOTIDE SEQUENCE [LARGE SCALE GENOMIC DNA]</scope>
    <source>
        <strain evidence="4 5">GLM-1</strain>
    </source>
</reference>
<dbReference type="SUPFAM" id="SSF53613">
    <property type="entry name" value="Ribokinase-like"/>
    <property type="match status" value="1"/>
</dbReference>
<dbReference type="Proteomes" id="UP000267081">
    <property type="component" value="Unassembled WGS sequence"/>
</dbReference>
<evidence type="ECO:0000256" key="2">
    <source>
        <dbReference type="ARBA" id="ARBA00022777"/>
    </source>
</evidence>
<sequence>MARYDATVEGVRSVFLKLRTRSGLTVERLDATEVDVRLLAELPAVRRRARETGASEGEAIVHVVTTAAAALDPADLLIADAALALGVLRARVGERPEIERLYADDLGERRRALAEGWDALHALVGVSSEYPPPTVRSLRGSIETRTLGVLAERCVHDVEPVVAEPAGETVGAVVVVGSAVTDHVVVSDELPEVGEAVQAQSFDVHPGGKGLLLAVAGRRLGLDARLVTAIGGDSQAQDLLQFMRKEGLSTALVKETPGVANPRALVLVSQTGETRYLGWMNKDDVSLSREDLRAPRVRDAMAEADAVLVTLEPPMDTIKWALSAAATQPRKPLVLLQASPPRSAPQQLYRLLRGVDYLVGREGELRRLLSDPDSPQSLDDLARSLLALGVGAVCVVENFGCRIRSSVISRDIEGPPVPLDDAPGVREAFSAALIQKLIQEGAGRSREEALHWAIAAMATNPTLDEIADSMPGLEEVERTLETDQTLETP</sequence>
<comment type="caution">
    <text evidence="4">The sequence shown here is derived from an EMBL/GenBank/DDBJ whole genome shotgun (WGS) entry which is preliminary data.</text>
</comment>
<name>A0A427T821_9PSEU</name>
<keyword evidence="2 4" id="KW-0418">Kinase</keyword>
<dbReference type="PANTHER" id="PTHR10584:SF166">
    <property type="entry name" value="RIBOKINASE"/>
    <property type="match status" value="1"/>
</dbReference>
<dbReference type="InterPro" id="IPR011611">
    <property type="entry name" value="PfkB_dom"/>
</dbReference>
<evidence type="ECO:0000313" key="5">
    <source>
        <dbReference type="Proteomes" id="UP000267081"/>
    </source>
</evidence>
<keyword evidence="1" id="KW-0808">Transferase</keyword>
<keyword evidence="5" id="KW-1185">Reference proteome</keyword>
<organism evidence="4 5">
    <name type="scientific">Amycolatopsis eburnea</name>
    <dbReference type="NCBI Taxonomy" id="2267691"/>
    <lineage>
        <taxon>Bacteria</taxon>
        <taxon>Bacillati</taxon>
        <taxon>Actinomycetota</taxon>
        <taxon>Actinomycetes</taxon>
        <taxon>Pseudonocardiales</taxon>
        <taxon>Pseudonocardiaceae</taxon>
        <taxon>Amycolatopsis</taxon>
    </lineage>
</organism>
<gene>
    <name evidence="4" type="ORF">EIY87_22845</name>
</gene>
<evidence type="ECO:0000259" key="3">
    <source>
        <dbReference type="Pfam" id="PF00294"/>
    </source>
</evidence>
<dbReference type="RefSeq" id="WP_125311509.1">
    <property type="nucleotide sequence ID" value="NZ_RSEC01000048.1"/>
</dbReference>
<dbReference type="PRINTS" id="PR00990">
    <property type="entry name" value="RIBOKINASE"/>
</dbReference>